<dbReference type="InParanoid" id="D2H3G9"/>
<evidence type="ECO:0000313" key="1">
    <source>
        <dbReference type="EMBL" id="EFB13738.1"/>
    </source>
</evidence>
<dbReference type="InterPro" id="IPR036691">
    <property type="entry name" value="Endo/exonu/phosph_ase_sf"/>
</dbReference>
<dbReference type="Gene3D" id="3.60.10.10">
    <property type="entry name" value="Endonuclease/exonuclease/phosphatase"/>
    <property type="match status" value="1"/>
</dbReference>
<proteinExistence type="predicted"/>
<dbReference type="AlphaFoldDB" id="D2H3G9"/>
<dbReference type="SUPFAM" id="SSF56219">
    <property type="entry name" value="DNase I-like"/>
    <property type="match status" value="1"/>
</dbReference>
<feature type="non-terminal residue" evidence="1">
    <location>
        <position position="102"/>
    </location>
</feature>
<accession>D2H3G9</accession>
<dbReference type="EMBL" id="GL192463">
    <property type="protein sequence ID" value="EFB13738.1"/>
    <property type="molecule type" value="Genomic_DNA"/>
</dbReference>
<name>D2H3G9_AILME</name>
<organism evidence="1">
    <name type="scientific">Ailuropoda melanoleuca</name>
    <name type="common">Giant panda</name>
    <dbReference type="NCBI Taxonomy" id="9646"/>
    <lineage>
        <taxon>Eukaryota</taxon>
        <taxon>Metazoa</taxon>
        <taxon>Chordata</taxon>
        <taxon>Craniata</taxon>
        <taxon>Vertebrata</taxon>
        <taxon>Euteleostomi</taxon>
        <taxon>Mammalia</taxon>
        <taxon>Eutheria</taxon>
        <taxon>Laurasiatheria</taxon>
        <taxon>Carnivora</taxon>
        <taxon>Caniformia</taxon>
        <taxon>Ursidae</taxon>
        <taxon>Ailuropoda</taxon>
    </lineage>
</organism>
<reference evidence="1" key="1">
    <citation type="journal article" date="2010" name="Nature">
        <title>The sequence and de novo assembly of the giant panda genome.</title>
        <authorList>
            <person name="Li R."/>
            <person name="Fan W."/>
            <person name="Tian G."/>
            <person name="Zhu H."/>
            <person name="He L."/>
            <person name="Cai J."/>
            <person name="Huang Q."/>
            <person name="Cai Q."/>
            <person name="Li B."/>
            <person name="Bai Y."/>
            <person name="Zhang Z."/>
            <person name="Zhang Y."/>
            <person name="Wang W."/>
            <person name="Li J."/>
            <person name="Wei F."/>
            <person name="Li H."/>
            <person name="Jian M."/>
            <person name="Li J."/>
            <person name="Zhang Z."/>
            <person name="Nielsen R."/>
            <person name="Li D."/>
            <person name="Gu W."/>
            <person name="Yang Z."/>
            <person name="Xuan Z."/>
            <person name="Ryder O.A."/>
            <person name="Leung F.C."/>
            <person name="Zhou Y."/>
            <person name="Cao J."/>
            <person name="Sun X."/>
            <person name="Fu Y."/>
            <person name="Fang X."/>
            <person name="Guo X."/>
            <person name="Wang B."/>
            <person name="Hou R."/>
            <person name="Shen F."/>
            <person name="Mu B."/>
            <person name="Ni P."/>
            <person name="Lin R."/>
            <person name="Qian W."/>
            <person name="Wang G."/>
            <person name="Yu C."/>
            <person name="Nie W."/>
            <person name="Wang J."/>
            <person name="Wu Z."/>
            <person name="Liang H."/>
            <person name="Min J."/>
            <person name="Wu Q."/>
            <person name="Cheng S."/>
            <person name="Ruan J."/>
            <person name="Wang M."/>
            <person name="Shi Z."/>
            <person name="Wen M."/>
            <person name="Liu B."/>
            <person name="Ren X."/>
            <person name="Zheng H."/>
            <person name="Dong D."/>
            <person name="Cook K."/>
            <person name="Shan G."/>
            <person name="Zhang H."/>
            <person name="Kosiol C."/>
            <person name="Xie X."/>
            <person name="Lu Z."/>
            <person name="Zheng H."/>
            <person name="Li Y."/>
            <person name="Steiner C.C."/>
            <person name="Lam T.T."/>
            <person name="Lin S."/>
            <person name="Zhang Q."/>
            <person name="Li G."/>
            <person name="Tian J."/>
            <person name="Gong T."/>
            <person name="Liu H."/>
            <person name="Zhang D."/>
            <person name="Fang L."/>
            <person name="Ye C."/>
            <person name="Zhang J."/>
            <person name="Hu W."/>
            <person name="Xu A."/>
            <person name="Ren Y."/>
            <person name="Zhang G."/>
            <person name="Bruford M.W."/>
            <person name="Li Q."/>
            <person name="Ma L."/>
            <person name="Guo Y."/>
            <person name="An N."/>
            <person name="Hu Y."/>
            <person name="Zheng Y."/>
            <person name="Shi Y."/>
            <person name="Li Z."/>
            <person name="Liu Q."/>
            <person name="Chen Y."/>
            <person name="Zhao J."/>
            <person name="Qu N."/>
            <person name="Zhao S."/>
            <person name="Tian F."/>
            <person name="Wang X."/>
            <person name="Wang H."/>
            <person name="Xu L."/>
            <person name="Liu X."/>
            <person name="Vinar T."/>
            <person name="Wang Y."/>
            <person name="Lam T.W."/>
            <person name="Yiu S.M."/>
            <person name="Liu S."/>
            <person name="Zhang H."/>
            <person name="Li D."/>
            <person name="Huang Y."/>
            <person name="Wang X."/>
            <person name="Yang G."/>
            <person name="Jiang Z."/>
            <person name="Wang J."/>
            <person name="Qin N."/>
            <person name="Li L."/>
            <person name="Li J."/>
            <person name="Bolund L."/>
            <person name="Kristiansen K."/>
            <person name="Wong G.K."/>
            <person name="Olson M."/>
            <person name="Zhang X."/>
            <person name="Li S."/>
            <person name="Yang H."/>
            <person name="Wang J."/>
            <person name="Wang J."/>
        </authorList>
    </citation>
    <scope>NUCLEOTIDE SEQUENCE [LARGE SCALE GENOMIC DNA]</scope>
</reference>
<sequence>KHKINKETTVLNDTLEQMNLTDVFRTFHPKRAEYTFFPRANGTLSKKDHILAHKTTLSKFKNIKVIQCIVSDKSPMKLKVNHKKKFRKTKNTWRLSNMLLNN</sequence>
<gene>
    <name evidence="1" type="ORF">PANDA_004241</name>
</gene>
<feature type="non-terminal residue" evidence="1">
    <location>
        <position position="1"/>
    </location>
</feature>
<protein>
    <submittedName>
        <fullName evidence="1">Uncharacterized protein</fullName>
    </submittedName>
</protein>